<gene>
    <name evidence="2" type="ORF">GCM10009430_41550</name>
</gene>
<dbReference type="InterPro" id="IPR032710">
    <property type="entry name" value="NTF2-like_dom_sf"/>
</dbReference>
<name>A0ABN1J6P8_9FLAO</name>
<dbReference type="InterPro" id="IPR027843">
    <property type="entry name" value="DUF4440"/>
</dbReference>
<protein>
    <recommendedName>
        <fullName evidence="1">DUF4440 domain-containing protein</fullName>
    </recommendedName>
</protein>
<comment type="caution">
    <text evidence="2">The sequence shown here is derived from an EMBL/GenBank/DDBJ whole genome shotgun (WGS) entry which is preliminary data.</text>
</comment>
<feature type="domain" description="DUF4440" evidence="1">
    <location>
        <begin position="39"/>
        <end position="143"/>
    </location>
</feature>
<organism evidence="2 3">
    <name type="scientific">Aquimarina litoralis</name>
    <dbReference type="NCBI Taxonomy" id="584605"/>
    <lineage>
        <taxon>Bacteria</taxon>
        <taxon>Pseudomonadati</taxon>
        <taxon>Bacteroidota</taxon>
        <taxon>Flavobacteriia</taxon>
        <taxon>Flavobacteriales</taxon>
        <taxon>Flavobacteriaceae</taxon>
        <taxon>Aquimarina</taxon>
    </lineage>
</organism>
<keyword evidence="3" id="KW-1185">Reference proteome</keyword>
<accession>A0ABN1J6P8</accession>
<proteinExistence type="predicted"/>
<reference evidence="2 3" key="1">
    <citation type="journal article" date="2019" name="Int. J. Syst. Evol. Microbiol.">
        <title>The Global Catalogue of Microorganisms (GCM) 10K type strain sequencing project: providing services to taxonomists for standard genome sequencing and annotation.</title>
        <authorList>
            <consortium name="The Broad Institute Genomics Platform"/>
            <consortium name="The Broad Institute Genome Sequencing Center for Infectious Disease"/>
            <person name="Wu L."/>
            <person name="Ma J."/>
        </authorList>
    </citation>
    <scope>NUCLEOTIDE SEQUENCE [LARGE SCALE GENOMIC DNA]</scope>
    <source>
        <strain evidence="2 3">JCM 15974</strain>
    </source>
</reference>
<sequence>MRLVQTFLSFLFFTTICSQEIWANTTLIDEVSIEKQLSEFIRDYNQGMQSSDAEIIVKHYDKEMYLMPAFHKTLLGKENAFLYHKAFFDRFDILAYERENFETLDLGSQLCVLGEFKMKVRLKNETQVVELHGKYMDIWKKEQTGITLISEIWNYNHHTDLTEQLKFNDVPGTVLAYQGHLPINDNIRFEIASINHFTEEFIANRDHVLWKQLYADDAIALFSYKPVFKDKNALDQFIKDHVAELPIFEKLDIRNNYINDLGEYVVNYASHIANWRNNEYSGISTGKGIKIWRRAPNGTLKIVRQISTYDYNY</sequence>
<dbReference type="Proteomes" id="UP001501758">
    <property type="component" value="Unassembled WGS sequence"/>
</dbReference>
<dbReference type="Pfam" id="PF14534">
    <property type="entry name" value="DUF4440"/>
    <property type="match status" value="1"/>
</dbReference>
<dbReference type="Gene3D" id="3.10.450.50">
    <property type="match status" value="2"/>
</dbReference>
<dbReference type="SUPFAM" id="SSF54427">
    <property type="entry name" value="NTF2-like"/>
    <property type="match status" value="2"/>
</dbReference>
<evidence type="ECO:0000259" key="1">
    <source>
        <dbReference type="Pfam" id="PF14534"/>
    </source>
</evidence>
<evidence type="ECO:0000313" key="2">
    <source>
        <dbReference type="EMBL" id="GAA0730367.1"/>
    </source>
</evidence>
<dbReference type="EMBL" id="BAAAGE010000004">
    <property type="protein sequence ID" value="GAA0730367.1"/>
    <property type="molecule type" value="Genomic_DNA"/>
</dbReference>
<dbReference type="RefSeq" id="WP_343914163.1">
    <property type="nucleotide sequence ID" value="NZ_BAAAGE010000004.1"/>
</dbReference>
<evidence type="ECO:0000313" key="3">
    <source>
        <dbReference type="Proteomes" id="UP001501758"/>
    </source>
</evidence>